<dbReference type="InterPro" id="IPR009060">
    <property type="entry name" value="UBA-like_sf"/>
</dbReference>
<keyword evidence="4" id="KW-1185">Reference proteome</keyword>
<organism evidence="4 5">
    <name type="scientific">Phoenix dactylifera</name>
    <name type="common">Date palm</name>
    <dbReference type="NCBI Taxonomy" id="42345"/>
    <lineage>
        <taxon>Eukaryota</taxon>
        <taxon>Viridiplantae</taxon>
        <taxon>Streptophyta</taxon>
        <taxon>Embryophyta</taxon>
        <taxon>Tracheophyta</taxon>
        <taxon>Spermatophyta</taxon>
        <taxon>Magnoliopsida</taxon>
        <taxon>Liliopsida</taxon>
        <taxon>Arecaceae</taxon>
        <taxon>Coryphoideae</taxon>
        <taxon>Phoeniceae</taxon>
        <taxon>Phoenix</taxon>
    </lineage>
</organism>
<dbReference type="RefSeq" id="XP_008776441.1">
    <property type="nucleotide sequence ID" value="XM_008778219.4"/>
</dbReference>
<evidence type="ECO:0000313" key="5">
    <source>
        <dbReference type="RefSeq" id="XP_008776441.1"/>
    </source>
</evidence>
<protein>
    <submittedName>
        <fullName evidence="5">Uncharacterized protein LOC103696548</fullName>
    </submittedName>
</protein>
<evidence type="ECO:0000259" key="3">
    <source>
        <dbReference type="PROSITE" id="PS51140"/>
    </source>
</evidence>
<sequence>MTVQSVFRSLREVFPQVDLRILKAVAIEHPEDVDAAVEFILSDVLPNEMEGLRAEVGLGKQAVPVGHEEVDEVNMTLLTEGDLARRGRASDHDTDSAVVNSSGMVEAVDEASQVGYAGDPKEPSFFMPCAECFEANIYPSPHLLPNLVDNRTGFTSDVKNDAPHLDGFQCKTMVDADLSDAHSENNSDKLTSNAKLEQDSLGEHLQSCMKVAENANDALHLGEDLYELNAKKSIEAVISDVKNPSSANVEKNPDQLEYGAALEVDINHYASESEVQQSQFSVEPATSQALYGLVANDTAASTFISGEDTLQMVCEKSSDFMDTGAGIQKDIDGTSSEDEEQQSKCLSKGGTDLLSIESELPSVDVPFTLATRSGHLISIEFLEEFITDAKNNKKNLLSAKELVTNLMKEVEQLEERAKQTKEEALTAGQDILLQVDELKQMLKHAKEANDMHTGEVYGEKAILATEARELQSRLLNLSDERNKSLSVIEEIRQALEARRSAAEEKMAAAEQEKLEKEELARKALHEQELIRDTIAEESKKLQQEAEENSKLREFLMDRGHIVDALQGEIAVICEDVMLLKARVDGRIPPSKSQRSPTSSLASSSSSSCHESVHSSDRVLSHVELDDQDSSKGQQQESSNNNDAEICVGRKISVPADDDWAFFEFEG</sequence>
<feature type="region of interest" description="Disordered" evidence="2">
    <location>
        <begin position="586"/>
        <end position="646"/>
    </location>
</feature>
<feature type="compositionally biased region" description="Low complexity" evidence="2">
    <location>
        <begin position="592"/>
        <end position="609"/>
    </location>
</feature>
<feature type="domain" description="CUE" evidence="3">
    <location>
        <begin position="2"/>
        <end position="45"/>
    </location>
</feature>
<accession>A0A8B7BGR9</accession>
<evidence type="ECO:0000256" key="2">
    <source>
        <dbReference type="SAM" id="MobiDB-lite"/>
    </source>
</evidence>
<feature type="compositionally biased region" description="Basic and acidic residues" evidence="2">
    <location>
        <begin position="610"/>
        <end position="624"/>
    </location>
</feature>
<dbReference type="PANTHER" id="PTHR48459:SF1">
    <property type="entry name" value="CUE DOMAIN-CONTAINING PROTEIN"/>
    <property type="match status" value="1"/>
</dbReference>
<dbReference type="InterPro" id="IPR003892">
    <property type="entry name" value="CUE"/>
</dbReference>
<dbReference type="GeneID" id="103696548"/>
<dbReference type="OrthoDB" id="620544at2759"/>
<evidence type="ECO:0000256" key="1">
    <source>
        <dbReference type="SAM" id="Coils"/>
    </source>
</evidence>
<dbReference type="CDD" id="cd14279">
    <property type="entry name" value="CUE"/>
    <property type="match status" value="1"/>
</dbReference>
<evidence type="ECO:0000313" key="4">
    <source>
        <dbReference type="Proteomes" id="UP000228380"/>
    </source>
</evidence>
<feature type="compositionally biased region" description="Polar residues" evidence="2">
    <location>
        <begin position="630"/>
        <end position="642"/>
    </location>
</feature>
<dbReference type="PANTHER" id="PTHR48459">
    <property type="entry name" value="CUE DOMAIN-CONTAINING PROTEIN"/>
    <property type="match status" value="1"/>
</dbReference>
<dbReference type="SUPFAM" id="SSF46934">
    <property type="entry name" value="UBA-like"/>
    <property type="match status" value="1"/>
</dbReference>
<reference evidence="5" key="1">
    <citation type="submission" date="2025-08" db="UniProtKB">
        <authorList>
            <consortium name="RefSeq"/>
        </authorList>
    </citation>
    <scope>IDENTIFICATION</scope>
    <source>
        <tissue evidence="5">Young leaves</tissue>
    </source>
</reference>
<dbReference type="Proteomes" id="UP000228380">
    <property type="component" value="Unplaced"/>
</dbReference>
<keyword evidence="1" id="KW-0175">Coiled coil</keyword>
<gene>
    <name evidence="5" type="primary">LOC103696548</name>
</gene>
<dbReference type="AlphaFoldDB" id="A0A8B7BGR9"/>
<dbReference type="PROSITE" id="PS51140">
    <property type="entry name" value="CUE"/>
    <property type="match status" value="1"/>
</dbReference>
<proteinExistence type="predicted"/>
<name>A0A8B7BGR9_PHODC</name>
<dbReference type="KEGG" id="pda:103696548"/>
<dbReference type="GO" id="GO:0043130">
    <property type="term" value="F:ubiquitin binding"/>
    <property type="evidence" value="ECO:0007669"/>
    <property type="project" value="InterPro"/>
</dbReference>
<feature type="coiled-coil region" evidence="1">
    <location>
        <begin position="396"/>
        <end position="527"/>
    </location>
</feature>